<gene>
    <name evidence="1" type="ORF">FOM92_06910</name>
</gene>
<dbReference type="AlphaFoldDB" id="A0A553WK88"/>
<keyword evidence="2" id="KW-1185">Reference proteome</keyword>
<dbReference type="RefSeq" id="WP_143776018.1">
    <property type="nucleotide sequence ID" value="NZ_VKKU01000001.1"/>
</dbReference>
<dbReference type="Pfam" id="PF14085">
    <property type="entry name" value="DUF4265"/>
    <property type="match status" value="1"/>
</dbReference>
<dbReference type="InterPro" id="IPR025361">
    <property type="entry name" value="DUF4265"/>
</dbReference>
<evidence type="ECO:0000313" key="1">
    <source>
        <dbReference type="EMBL" id="TSB05102.1"/>
    </source>
</evidence>
<dbReference type="Proteomes" id="UP000320160">
    <property type="component" value="Unassembled WGS sequence"/>
</dbReference>
<proteinExistence type="predicted"/>
<dbReference type="OrthoDB" id="8617673at2"/>
<comment type="caution">
    <text evidence="1">The sequence shown here is derived from an EMBL/GenBank/DDBJ whole genome shotgun (WGS) entry which is preliminary data.</text>
</comment>
<organism evidence="1 2">
    <name type="scientific">Sphingorhabdus contaminans</name>
    <dbReference type="NCBI Taxonomy" id="1343899"/>
    <lineage>
        <taxon>Bacteria</taxon>
        <taxon>Pseudomonadati</taxon>
        <taxon>Pseudomonadota</taxon>
        <taxon>Alphaproteobacteria</taxon>
        <taxon>Sphingomonadales</taxon>
        <taxon>Sphingomonadaceae</taxon>
        <taxon>Sphingorhabdus</taxon>
    </lineage>
</organism>
<protein>
    <submittedName>
        <fullName evidence="1">DUF4265 domain-containing protein</fullName>
    </submittedName>
</protein>
<sequence length="156" mass="17918">MKNASSDIIFTHVHPAWKDKADYIFRCKIPTECEPDEWEQMWGKVVSENTFIVCCIPFFLYGLSIGDKIVVSDAKDIEVVEKSENTTIRIWTGKTETDLDEEFMSKVLRICDGAERHSDQLVALYVTRLRYPNMLGLLDSEAARAGILYEIAESRF</sequence>
<reference evidence="1 2" key="1">
    <citation type="submission" date="2019-07" db="EMBL/GenBank/DDBJ databases">
        <authorList>
            <person name="Park M."/>
        </authorList>
    </citation>
    <scope>NUCLEOTIDE SEQUENCE [LARGE SCALE GENOMIC DNA]</scope>
    <source>
        <strain evidence="1 2">KCTC32445</strain>
    </source>
</reference>
<accession>A0A553WK88</accession>
<evidence type="ECO:0000313" key="2">
    <source>
        <dbReference type="Proteomes" id="UP000320160"/>
    </source>
</evidence>
<name>A0A553WK88_9SPHN</name>
<dbReference type="EMBL" id="VKKU01000001">
    <property type="protein sequence ID" value="TSB05102.1"/>
    <property type="molecule type" value="Genomic_DNA"/>
</dbReference>